<dbReference type="PROSITE" id="PS50109">
    <property type="entry name" value="HIS_KIN"/>
    <property type="match status" value="1"/>
</dbReference>
<evidence type="ECO:0000256" key="1">
    <source>
        <dbReference type="ARBA" id="ARBA00000085"/>
    </source>
</evidence>
<proteinExistence type="predicted"/>
<dbReference type="STRING" id="340177.Cag_0789"/>
<dbReference type="eggNOG" id="COG4191">
    <property type="taxonomic scope" value="Bacteria"/>
</dbReference>
<evidence type="ECO:0000259" key="5">
    <source>
        <dbReference type="PROSITE" id="PS50109"/>
    </source>
</evidence>
<dbReference type="SUPFAM" id="SSF55785">
    <property type="entry name" value="PYP-like sensor domain (PAS domain)"/>
    <property type="match status" value="1"/>
</dbReference>
<dbReference type="HOGENOM" id="CLU_000445_114_51_10"/>
<dbReference type="PRINTS" id="PR00344">
    <property type="entry name" value="BCTRLSENSOR"/>
</dbReference>
<dbReference type="EMBL" id="CP000108">
    <property type="protein sequence ID" value="ABB28055.1"/>
    <property type="molecule type" value="Genomic_DNA"/>
</dbReference>
<dbReference type="InterPro" id="IPR003594">
    <property type="entry name" value="HATPase_dom"/>
</dbReference>
<evidence type="ECO:0000256" key="4">
    <source>
        <dbReference type="PROSITE-ProRule" id="PRU00169"/>
    </source>
</evidence>
<organism evidence="7">
    <name type="scientific">Chlorobium chlorochromatii (strain CaD3)</name>
    <dbReference type="NCBI Taxonomy" id="340177"/>
    <lineage>
        <taxon>Bacteria</taxon>
        <taxon>Pseudomonadati</taxon>
        <taxon>Chlorobiota</taxon>
        <taxon>Chlorobiia</taxon>
        <taxon>Chlorobiales</taxon>
        <taxon>Chlorobiaceae</taxon>
        <taxon>Chlorobium/Pelodictyon group</taxon>
        <taxon>Chlorobium</taxon>
    </lineage>
</organism>
<dbReference type="Gene3D" id="3.30.565.10">
    <property type="entry name" value="Histidine kinase-like ATPase, C-terminal domain"/>
    <property type="match status" value="1"/>
</dbReference>
<dbReference type="SUPFAM" id="SSF52172">
    <property type="entry name" value="CheY-like"/>
    <property type="match status" value="1"/>
</dbReference>
<evidence type="ECO:0000256" key="2">
    <source>
        <dbReference type="ARBA" id="ARBA00012438"/>
    </source>
</evidence>
<dbReference type="InterPro" id="IPR004358">
    <property type="entry name" value="Sig_transdc_His_kin-like_C"/>
</dbReference>
<feature type="domain" description="Histidine kinase" evidence="5">
    <location>
        <begin position="315"/>
        <end position="534"/>
    </location>
</feature>
<dbReference type="InterPro" id="IPR035965">
    <property type="entry name" value="PAS-like_dom_sf"/>
</dbReference>
<dbReference type="eggNOG" id="COG0784">
    <property type="taxonomic scope" value="Bacteria"/>
</dbReference>
<dbReference type="KEGG" id="cch:Cag_0789"/>
<dbReference type="Gene3D" id="3.40.50.2300">
    <property type="match status" value="1"/>
</dbReference>
<comment type="catalytic activity">
    <reaction evidence="1">
        <text>ATP + protein L-histidine = ADP + protein N-phospho-L-histidine.</text>
        <dbReference type="EC" id="2.7.13.3"/>
    </reaction>
</comment>
<dbReference type="CDD" id="cd00156">
    <property type="entry name" value="REC"/>
    <property type="match status" value="1"/>
</dbReference>
<dbReference type="InterPro" id="IPR000014">
    <property type="entry name" value="PAS"/>
</dbReference>
<dbReference type="InterPro" id="IPR036890">
    <property type="entry name" value="HATPase_C_sf"/>
</dbReference>
<dbReference type="InterPro" id="IPR001789">
    <property type="entry name" value="Sig_transdc_resp-reg_receiver"/>
</dbReference>
<protein>
    <recommendedName>
        <fullName evidence="2">histidine kinase</fullName>
        <ecNumber evidence="2">2.7.13.3</ecNumber>
    </recommendedName>
</protein>
<accession>Q3ASH0</accession>
<dbReference type="EC" id="2.7.13.3" evidence="2"/>
<dbReference type="OrthoDB" id="9783713at2"/>
<keyword evidence="7" id="KW-0808">Transferase</keyword>
<keyword evidence="3" id="KW-0597">Phosphoprotein</keyword>
<evidence type="ECO:0000256" key="3">
    <source>
        <dbReference type="ARBA" id="ARBA00022553"/>
    </source>
</evidence>
<dbReference type="SMART" id="SM00387">
    <property type="entry name" value="HATPase_c"/>
    <property type="match status" value="1"/>
</dbReference>
<gene>
    <name evidence="7" type="ordered locus">Cag_0789</name>
</gene>
<comment type="caution">
    <text evidence="4">Lacks conserved residue(s) required for the propagation of feature annotation.</text>
</comment>
<dbReference type="InterPro" id="IPR011006">
    <property type="entry name" value="CheY-like_superfamily"/>
</dbReference>
<dbReference type="CDD" id="cd00130">
    <property type="entry name" value="PAS"/>
    <property type="match status" value="1"/>
</dbReference>
<dbReference type="AlphaFoldDB" id="Q3ASH0"/>
<keyword evidence="7" id="KW-0418">Kinase</keyword>
<dbReference type="GO" id="GO:0000155">
    <property type="term" value="F:phosphorelay sensor kinase activity"/>
    <property type="evidence" value="ECO:0007669"/>
    <property type="project" value="TreeGrafter"/>
</dbReference>
<evidence type="ECO:0000313" key="7">
    <source>
        <dbReference type="EMBL" id="ABB28055.1"/>
    </source>
</evidence>
<sequence>MKSRVPKGLPVPQVSTNQPLPVVPVAVLPGIYFVQSFAGKVLMGNERFSQCVAHSQHDKLLGVTAYNLIHTRDHPILQDALEKVTLYEQSVSIEVRLNFLTSENAFWYLFTVSPLTLNGVACFQFVGIDITERLYSNRLKHFIESISTVNKTISDEVLIQQLLDVAELLTGSSCSYCYQCETLEKNQLILSASTQQFIQEHEISLLSWQTNNEGILEYCPSATVADQLSDVLLLNTTFHRRLLFPINDSAPTTAFVCVGNKLCSYTEDDRNYLDQLVECLWSFFAQRNKEQTQTHVKALLERTVQQTTLCRITDMVGEEIAHLLISLRSLIQNSSQEQGLEASLHASAAQAIDAVKGLTTFQQDLFSLIHINAEHLMTVDAYDTLDALAGIVQNELDCIIEVESDFKHFSPLIQIDPLHLKRVITILCENALEAMLFSKTITIRLSPDVTFEQESLQPLQPMLSIAVHDTGVGIAPHIIPHMFEPFFTTHGEEGKRGIGLTIAKRLMHLHNGDIVCSSSEEGETIITLTLPMLYEKELLEHSTKMDSLVLMVISDVSVLAMLSLLLETHGYGLLIANSVEDALEFAETYSNSINMLVTETHLPECSGSELAALLLANQPFMKVLYLAASTPTIQTDKNNGMIMYPPFSGYDVLDMLEALSS</sequence>
<evidence type="ECO:0000259" key="6">
    <source>
        <dbReference type="PROSITE" id="PS50110"/>
    </source>
</evidence>
<feature type="domain" description="Response regulatory" evidence="6">
    <location>
        <begin position="548"/>
        <end position="660"/>
    </location>
</feature>
<name>Q3ASH0_CHLCH</name>
<reference evidence="7" key="1">
    <citation type="submission" date="2005-08" db="EMBL/GenBank/DDBJ databases">
        <title>Complete sequence of Chlorobium chlorochromatii CaD3.</title>
        <authorList>
            <person name="Copeland A."/>
            <person name="Lucas S."/>
            <person name="Lapidus A."/>
            <person name="Barry K."/>
            <person name="Detter J.C."/>
            <person name="Glavina T."/>
            <person name="Hammon N."/>
            <person name="Israni S."/>
            <person name="Pitluck S."/>
            <person name="Bryant D."/>
            <person name="Schmutz J."/>
            <person name="Larimer F."/>
            <person name="Land M."/>
            <person name="Kyrpides N."/>
            <person name="Ivanova N."/>
            <person name="Richardson P."/>
        </authorList>
    </citation>
    <scope>NUCLEOTIDE SEQUENCE [LARGE SCALE GENOMIC DNA]</scope>
    <source>
        <strain evidence="7">CaD3</strain>
    </source>
</reference>
<dbReference type="InterPro" id="IPR005467">
    <property type="entry name" value="His_kinase_dom"/>
</dbReference>
<dbReference type="PANTHER" id="PTHR43547:SF2">
    <property type="entry name" value="HYBRID SIGNAL TRANSDUCTION HISTIDINE KINASE C"/>
    <property type="match status" value="1"/>
</dbReference>
<dbReference type="SUPFAM" id="SSF55874">
    <property type="entry name" value="ATPase domain of HSP90 chaperone/DNA topoisomerase II/histidine kinase"/>
    <property type="match status" value="1"/>
</dbReference>
<dbReference type="PROSITE" id="PS50110">
    <property type="entry name" value="RESPONSE_REGULATORY"/>
    <property type="match status" value="1"/>
</dbReference>
<dbReference type="PANTHER" id="PTHR43547">
    <property type="entry name" value="TWO-COMPONENT HISTIDINE KINASE"/>
    <property type="match status" value="1"/>
</dbReference>
<dbReference type="Pfam" id="PF02518">
    <property type="entry name" value="HATPase_c"/>
    <property type="match status" value="1"/>
</dbReference>